<name>A0A5J4UR72_9EUKA</name>
<dbReference type="AlphaFoldDB" id="A0A5J4UR72"/>
<gene>
    <name evidence="1" type="ORF">EZS28_031952</name>
</gene>
<proteinExistence type="predicted"/>
<accession>A0A5J4UR72</accession>
<reference evidence="1 2" key="1">
    <citation type="submission" date="2019-03" db="EMBL/GenBank/DDBJ databases">
        <title>Single cell metagenomics reveals metabolic interactions within the superorganism composed of flagellate Streblomastix strix and complex community of Bacteroidetes bacteria on its surface.</title>
        <authorList>
            <person name="Treitli S.C."/>
            <person name="Kolisko M."/>
            <person name="Husnik F."/>
            <person name="Keeling P."/>
            <person name="Hampl V."/>
        </authorList>
    </citation>
    <scope>NUCLEOTIDE SEQUENCE [LARGE SCALE GENOMIC DNA]</scope>
    <source>
        <strain evidence="1">ST1C</strain>
    </source>
</reference>
<protein>
    <submittedName>
        <fullName evidence="1">Uncharacterized protein</fullName>
    </submittedName>
</protein>
<sequence>MSSSRQSVLDLRLSGIDDNLACQLAERLCNNTEIEFLLLNNTDFTLAQYEIADRLSLTPLLTLVGLTERIKLMYKSEIYPKYFNNKSPIQSKLDHDFLIHKGMILKYNFKINTTCKAIAI</sequence>
<dbReference type="Proteomes" id="UP000324800">
    <property type="component" value="Unassembled WGS sequence"/>
</dbReference>
<evidence type="ECO:0000313" key="2">
    <source>
        <dbReference type="Proteomes" id="UP000324800"/>
    </source>
</evidence>
<comment type="caution">
    <text evidence="1">The sequence shown here is derived from an EMBL/GenBank/DDBJ whole genome shotgun (WGS) entry which is preliminary data.</text>
</comment>
<organism evidence="1 2">
    <name type="scientific">Streblomastix strix</name>
    <dbReference type="NCBI Taxonomy" id="222440"/>
    <lineage>
        <taxon>Eukaryota</taxon>
        <taxon>Metamonada</taxon>
        <taxon>Preaxostyla</taxon>
        <taxon>Oxymonadida</taxon>
        <taxon>Streblomastigidae</taxon>
        <taxon>Streblomastix</taxon>
    </lineage>
</organism>
<evidence type="ECO:0000313" key="1">
    <source>
        <dbReference type="EMBL" id="KAA6372521.1"/>
    </source>
</evidence>
<dbReference type="EMBL" id="SNRW01013522">
    <property type="protein sequence ID" value="KAA6372521.1"/>
    <property type="molecule type" value="Genomic_DNA"/>
</dbReference>